<feature type="compositionally biased region" description="Gly residues" evidence="2">
    <location>
        <begin position="88"/>
        <end position="105"/>
    </location>
</feature>
<dbReference type="Proteomes" id="UP000440224">
    <property type="component" value="Unassembled WGS sequence"/>
</dbReference>
<name>A0A6N7PXE3_9BACT</name>
<evidence type="ECO:0000256" key="2">
    <source>
        <dbReference type="SAM" id="MobiDB-lite"/>
    </source>
</evidence>
<comment type="caution">
    <text evidence="4">The sequence shown here is derived from an EMBL/GenBank/DDBJ whole genome shotgun (WGS) entry which is preliminary data.</text>
</comment>
<sequence length="105" mass="11418">MKTLVCRCEDVTLHELEAAFERGYRDIESVKRYTGFGTGWCQGKWCLALCARLVHERGGDVDKPITPRPPYHPVSLSVLAGLDDLDLPGGGPREGEGYGPTGSKG</sequence>
<keyword evidence="5" id="KW-1185">Reference proteome</keyword>
<evidence type="ECO:0000313" key="5">
    <source>
        <dbReference type="Proteomes" id="UP000440224"/>
    </source>
</evidence>
<dbReference type="CDD" id="cd19946">
    <property type="entry name" value="GlpA-like_Fer2_BFD-like"/>
    <property type="match status" value="1"/>
</dbReference>
<dbReference type="PANTHER" id="PTHR42949:SF3">
    <property type="entry name" value="ANAEROBIC GLYCEROL-3-PHOSPHATE DEHYDROGENASE SUBUNIT B"/>
    <property type="match status" value="1"/>
</dbReference>
<evidence type="ECO:0000259" key="3">
    <source>
        <dbReference type="Pfam" id="PF17806"/>
    </source>
</evidence>
<feature type="region of interest" description="Disordered" evidence="2">
    <location>
        <begin position="82"/>
        <end position="105"/>
    </location>
</feature>
<dbReference type="Gene3D" id="1.10.10.1100">
    <property type="entry name" value="BFD-like [2Fe-2S]-binding domain"/>
    <property type="match status" value="1"/>
</dbReference>
<evidence type="ECO:0000313" key="4">
    <source>
        <dbReference type="EMBL" id="MRG94905.1"/>
    </source>
</evidence>
<feature type="domain" description="SoxA A3" evidence="3">
    <location>
        <begin position="2"/>
        <end position="81"/>
    </location>
</feature>
<dbReference type="PANTHER" id="PTHR42949">
    <property type="entry name" value="ANAEROBIC GLYCEROL-3-PHOSPHATE DEHYDROGENASE SUBUNIT B"/>
    <property type="match status" value="1"/>
</dbReference>
<dbReference type="OrthoDB" id="9801699at2"/>
<gene>
    <name evidence="4" type="ORF">GF068_23715</name>
</gene>
<evidence type="ECO:0000256" key="1">
    <source>
        <dbReference type="ARBA" id="ARBA00023002"/>
    </source>
</evidence>
<accession>A0A6N7PXE3</accession>
<reference evidence="4 5" key="1">
    <citation type="submission" date="2019-10" db="EMBL/GenBank/DDBJ databases">
        <title>A soil myxobacterium in the family Polyangiaceae.</title>
        <authorList>
            <person name="Li Y."/>
            <person name="Wang J."/>
        </authorList>
    </citation>
    <scope>NUCLEOTIDE SEQUENCE [LARGE SCALE GENOMIC DNA]</scope>
    <source>
        <strain evidence="4 5">DSM 14734</strain>
    </source>
</reference>
<dbReference type="InterPro" id="IPR051691">
    <property type="entry name" value="Metab_Enz_Cyan_OpOx_G3PDH"/>
</dbReference>
<dbReference type="EMBL" id="WJIE01000006">
    <property type="protein sequence ID" value="MRG94905.1"/>
    <property type="molecule type" value="Genomic_DNA"/>
</dbReference>
<dbReference type="AlphaFoldDB" id="A0A6N7PXE3"/>
<dbReference type="RefSeq" id="WP_153821699.1">
    <property type="nucleotide sequence ID" value="NZ_WJIE01000006.1"/>
</dbReference>
<proteinExistence type="predicted"/>
<organism evidence="4 5">
    <name type="scientific">Polyangium spumosum</name>
    <dbReference type="NCBI Taxonomy" id="889282"/>
    <lineage>
        <taxon>Bacteria</taxon>
        <taxon>Pseudomonadati</taxon>
        <taxon>Myxococcota</taxon>
        <taxon>Polyangia</taxon>
        <taxon>Polyangiales</taxon>
        <taxon>Polyangiaceae</taxon>
        <taxon>Polyangium</taxon>
    </lineage>
</organism>
<protein>
    <submittedName>
        <fullName evidence="4">(2Fe-2S)-binding protein</fullName>
    </submittedName>
</protein>
<dbReference type="InterPro" id="IPR041854">
    <property type="entry name" value="BFD-like_2Fe2S-bd_dom_sf"/>
</dbReference>
<dbReference type="InterPro" id="IPR041117">
    <property type="entry name" value="SoxA_A3"/>
</dbReference>
<dbReference type="GO" id="GO:0016491">
    <property type="term" value="F:oxidoreductase activity"/>
    <property type="evidence" value="ECO:0007669"/>
    <property type="project" value="UniProtKB-KW"/>
</dbReference>
<dbReference type="Pfam" id="PF17806">
    <property type="entry name" value="SO_alpha_A3"/>
    <property type="match status" value="1"/>
</dbReference>
<keyword evidence="1" id="KW-0560">Oxidoreductase</keyword>